<feature type="region of interest" description="Disordered" evidence="1">
    <location>
        <begin position="110"/>
        <end position="138"/>
    </location>
</feature>
<evidence type="ECO:0000313" key="3">
    <source>
        <dbReference type="Proteomes" id="UP000198287"/>
    </source>
</evidence>
<dbReference type="EMBL" id="LNIX01000006">
    <property type="protein sequence ID" value="OXA52429.1"/>
    <property type="molecule type" value="Genomic_DNA"/>
</dbReference>
<sequence length="377" mass="41589">MTKFAVVLFPDEEDCIDVISSSWVLPSMTPDQKGGEKICRYPPHSIRGAKLAKLVISHVQPSSTWLVCSCRVLCEFDDYLKAREASIRAEETSNLESSAVEEADVRRLRRQKALKSQKKTSTKLANTHETPSTSLGIEKDNPINLTNIDEFKIVAVAQQSEAINQAKSPQHFESEGGGGFVLETNQLTPEPPMPSGELPSAETIITLLKEYQAKNERFQEAVIDRLIHISHKLKSLNLGPSSTPNFSLEGAPPLPLTCKEDLHALNIWLLLGKNQESMVTFLSLHGGDSVSSVTASVMKEIFTNQFAITVSYTGKGGKAVCGIKGSLLHKIAIIRGVRSNRGYENSTEFEIKEAIKNWLRNAGDRCGGREARRHHNV</sequence>
<organism evidence="2 3">
    <name type="scientific">Folsomia candida</name>
    <name type="common">Springtail</name>
    <dbReference type="NCBI Taxonomy" id="158441"/>
    <lineage>
        <taxon>Eukaryota</taxon>
        <taxon>Metazoa</taxon>
        <taxon>Ecdysozoa</taxon>
        <taxon>Arthropoda</taxon>
        <taxon>Hexapoda</taxon>
        <taxon>Collembola</taxon>
        <taxon>Entomobryomorpha</taxon>
        <taxon>Isotomoidea</taxon>
        <taxon>Isotomidae</taxon>
        <taxon>Proisotominae</taxon>
        <taxon>Folsomia</taxon>
    </lineage>
</organism>
<proteinExistence type="predicted"/>
<comment type="caution">
    <text evidence="2">The sequence shown here is derived from an EMBL/GenBank/DDBJ whole genome shotgun (WGS) entry which is preliminary data.</text>
</comment>
<dbReference type="PANTHER" id="PTHR34153:SF2">
    <property type="entry name" value="SI:CH211-262H13.3-RELATED"/>
    <property type="match status" value="1"/>
</dbReference>
<feature type="compositionally biased region" description="Polar residues" evidence="1">
    <location>
        <begin position="122"/>
        <end position="135"/>
    </location>
</feature>
<accession>A0A226E4T0</accession>
<name>A0A226E4T0_FOLCA</name>
<dbReference type="OrthoDB" id="10071708at2759"/>
<reference evidence="2 3" key="1">
    <citation type="submission" date="2015-12" db="EMBL/GenBank/DDBJ databases">
        <title>The genome of Folsomia candida.</title>
        <authorList>
            <person name="Faddeeva A."/>
            <person name="Derks M.F."/>
            <person name="Anvar Y."/>
            <person name="Smit S."/>
            <person name="Van Straalen N."/>
            <person name="Roelofs D."/>
        </authorList>
    </citation>
    <scope>NUCLEOTIDE SEQUENCE [LARGE SCALE GENOMIC DNA]</scope>
    <source>
        <strain evidence="2 3">VU population</strain>
        <tissue evidence="2">Whole body</tissue>
    </source>
</reference>
<evidence type="ECO:0000256" key="1">
    <source>
        <dbReference type="SAM" id="MobiDB-lite"/>
    </source>
</evidence>
<gene>
    <name evidence="2" type="ORF">Fcan01_12295</name>
</gene>
<evidence type="ECO:0008006" key="4">
    <source>
        <dbReference type="Google" id="ProtNLM"/>
    </source>
</evidence>
<dbReference type="AlphaFoldDB" id="A0A226E4T0"/>
<feature type="compositionally biased region" description="Basic residues" evidence="1">
    <location>
        <begin position="110"/>
        <end position="121"/>
    </location>
</feature>
<keyword evidence="3" id="KW-1185">Reference proteome</keyword>
<dbReference type="Proteomes" id="UP000198287">
    <property type="component" value="Unassembled WGS sequence"/>
</dbReference>
<evidence type="ECO:0000313" key="2">
    <source>
        <dbReference type="EMBL" id="OXA52429.1"/>
    </source>
</evidence>
<dbReference type="PANTHER" id="PTHR34153">
    <property type="entry name" value="SI:CH211-262H13.3-RELATED-RELATED"/>
    <property type="match status" value="1"/>
</dbReference>
<protein>
    <recommendedName>
        <fullName evidence="4">DUF4806 domain-containing protein</fullName>
    </recommendedName>
</protein>